<dbReference type="Proteomes" id="UP001172102">
    <property type="component" value="Unassembled WGS sequence"/>
</dbReference>
<dbReference type="InterPro" id="IPR029058">
    <property type="entry name" value="AB_hydrolase_fold"/>
</dbReference>
<organism evidence="10 11">
    <name type="scientific">Lasiosphaeris hirsuta</name>
    <dbReference type="NCBI Taxonomy" id="260670"/>
    <lineage>
        <taxon>Eukaryota</taxon>
        <taxon>Fungi</taxon>
        <taxon>Dikarya</taxon>
        <taxon>Ascomycota</taxon>
        <taxon>Pezizomycotina</taxon>
        <taxon>Sordariomycetes</taxon>
        <taxon>Sordariomycetidae</taxon>
        <taxon>Sordariales</taxon>
        <taxon>Lasiosphaeriaceae</taxon>
        <taxon>Lasiosphaeris</taxon>
    </lineage>
</organism>
<comment type="caution">
    <text evidence="10">The sequence shown here is derived from an EMBL/GenBank/DDBJ whole genome shotgun (WGS) entry which is preliminary data.</text>
</comment>
<gene>
    <name evidence="10" type="ORF">B0H67DRAFT_676553</name>
</gene>
<evidence type="ECO:0000256" key="7">
    <source>
        <dbReference type="ARBA" id="ARBA00023157"/>
    </source>
</evidence>
<evidence type="ECO:0000256" key="6">
    <source>
        <dbReference type="ARBA" id="ARBA00022837"/>
    </source>
</evidence>
<keyword evidence="2" id="KW-0719">Serine esterase</keyword>
<comment type="similarity">
    <text evidence="1 8">Belongs to the tannase family.</text>
</comment>
<dbReference type="InterPro" id="IPR011118">
    <property type="entry name" value="Tannase/feruloyl_esterase"/>
</dbReference>
<feature type="signal peptide" evidence="8">
    <location>
        <begin position="1"/>
        <end position="21"/>
    </location>
</feature>
<keyword evidence="3" id="KW-0479">Metal-binding</keyword>
<dbReference type="PANTHER" id="PTHR33938:SF16">
    <property type="entry name" value="CARBOXYLIC ESTER HYDROLASE"/>
    <property type="match status" value="1"/>
</dbReference>
<evidence type="ECO:0000313" key="11">
    <source>
        <dbReference type="Proteomes" id="UP001172102"/>
    </source>
</evidence>
<feature type="compositionally biased region" description="Pro residues" evidence="9">
    <location>
        <begin position="313"/>
        <end position="325"/>
    </location>
</feature>
<dbReference type="GO" id="GO:0030600">
    <property type="term" value="F:feruloyl esterase activity"/>
    <property type="evidence" value="ECO:0007669"/>
    <property type="project" value="UniProtKB-ARBA"/>
</dbReference>
<protein>
    <recommendedName>
        <fullName evidence="8">Carboxylic ester hydrolase</fullName>
        <ecNumber evidence="8">3.1.1.-</ecNumber>
    </recommendedName>
</protein>
<name>A0AA40DIU4_9PEZI</name>
<evidence type="ECO:0000256" key="5">
    <source>
        <dbReference type="ARBA" id="ARBA00022801"/>
    </source>
</evidence>
<evidence type="ECO:0000256" key="9">
    <source>
        <dbReference type="SAM" id="MobiDB-lite"/>
    </source>
</evidence>
<dbReference type="EC" id="3.1.1.-" evidence="8"/>
<evidence type="ECO:0000313" key="10">
    <source>
        <dbReference type="EMBL" id="KAK0702337.1"/>
    </source>
</evidence>
<proteinExistence type="inferred from homology"/>
<evidence type="ECO:0000256" key="4">
    <source>
        <dbReference type="ARBA" id="ARBA00022729"/>
    </source>
</evidence>
<evidence type="ECO:0000256" key="8">
    <source>
        <dbReference type="RuleBase" id="RU361238"/>
    </source>
</evidence>
<accession>A0AA40DIU4</accession>
<dbReference type="SUPFAM" id="SSF53474">
    <property type="entry name" value="alpha/beta-Hydrolases"/>
    <property type="match status" value="1"/>
</dbReference>
<keyword evidence="5 8" id="KW-0378">Hydrolase</keyword>
<dbReference type="GO" id="GO:0046872">
    <property type="term" value="F:metal ion binding"/>
    <property type="evidence" value="ECO:0007669"/>
    <property type="project" value="UniProtKB-KW"/>
</dbReference>
<keyword evidence="11" id="KW-1185">Reference proteome</keyword>
<dbReference type="EMBL" id="JAUKUA010000009">
    <property type="protein sequence ID" value="KAK0702337.1"/>
    <property type="molecule type" value="Genomic_DNA"/>
</dbReference>
<evidence type="ECO:0000256" key="3">
    <source>
        <dbReference type="ARBA" id="ARBA00022723"/>
    </source>
</evidence>
<feature type="region of interest" description="Disordered" evidence="9">
    <location>
        <begin position="313"/>
        <end position="347"/>
    </location>
</feature>
<keyword evidence="6" id="KW-0106">Calcium</keyword>
<evidence type="ECO:0000256" key="1">
    <source>
        <dbReference type="ARBA" id="ARBA00006249"/>
    </source>
</evidence>
<keyword evidence="7" id="KW-1015">Disulfide bond</keyword>
<evidence type="ECO:0000256" key="2">
    <source>
        <dbReference type="ARBA" id="ARBA00022487"/>
    </source>
</evidence>
<dbReference type="AlphaFoldDB" id="A0AA40DIU4"/>
<dbReference type="Gene3D" id="3.40.50.1820">
    <property type="entry name" value="alpha/beta hydrolase"/>
    <property type="match status" value="1"/>
</dbReference>
<sequence>MAAKLRTVAVAALFTAAAAKASLREICTPSFVRAALPARSIVPGITIDASSVETTLVANASFSSNSYPSATLGYCNVTFAYSHDNVPGDLVHVTYWLPSACQFQNRYVSTGGGGLAINSGNSAIPSGVIAGAVSGITDGGFGSFNTMWNKVFLQQEGVINWQATRMFGYQAHHELATLGKQFARNIYNVTDNKKVYSYYQGCSEGGREGWSQVQRFANQFDGAAIGAPAFRYGQQQVNHLVGNVVEQTMRYFPPSCELEKIAKLTIAACDGLDGRADGIVSRSDLCKLHFNINTTIGAPYSCEASSGAFPFPFPGGLPDGPPDGPLPRSRIRRQFPPQNPTPAQSGTVTAEGVAVVSAFLNGLLDSQGRRAYISWQHGIIFDDAKTAYNADTNKWGLSINGLGGEWAARFLQLKNTSSLASLGGVTYDTLKEWMVLGMNRYGDTLQTTYPNLTEFRSAGGKVLQFHGEQDNSIPTAASVRYYESVRTTMYPGQAFNQSVAALDEFYRLFLVPGAGHCGSNSAQPGSPWPQTTLQTVIDWVEKGNAPETLSAKGAIDTICRWPLRPMWSARGTVLNCEYHQASLDSWVYELDAYDVPVY</sequence>
<dbReference type="PANTHER" id="PTHR33938">
    <property type="entry name" value="FERULOYL ESTERASE B-RELATED"/>
    <property type="match status" value="1"/>
</dbReference>
<dbReference type="Pfam" id="PF07519">
    <property type="entry name" value="Tannase"/>
    <property type="match status" value="1"/>
</dbReference>
<reference evidence="10" key="1">
    <citation type="submission" date="2023-06" db="EMBL/GenBank/DDBJ databases">
        <title>Genome-scale phylogeny and comparative genomics of the fungal order Sordariales.</title>
        <authorList>
            <consortium name="Lawrence Berkeley National Laboratory"/>
            <person name="Hensen N."/>
            <person name="Bonometti L."/>
            <person name="Westerberg I."/>
            <person name="Brannstrom I.O."/>
            <person name="Guillou S."/>
            <person name="Cros-Aarteil S."/>
            <person name="Calhoun S."/>
            <person name="Haridas S."/>
            <person name="Kuo A."/>
            <person name="Mondo S."/>
            <person name="Pangilinan J."/>
            <person name="Riley R."/>
            <person name="Labutti K."/>
            <person name="Andreopoulos B."/>
            <person name="Lipzen A."/>
            <person name="Chen C."/>
            <person name="Yanf M."/>
            <person name="Daum C."/>
            <person name="Ng V."/>
            <person name="Clum A."/>
            <person name="Steindorff A."/>
            <person name="Ohm R."/>
            <person name="Martin F."/>
            <person name="Silar P."/>
            <person name="Natvig D."/>
            <person name="Lalanne C."/>
            <person name="Gautier V."/>
            <person name="Ament-Velasquez S.L."/>
            <person name="Kruys A."/>
            <person name="Hutchinson M.I."/>
            <person name="Powell A.J."/>
            <person name="Barry K."/>
            <person name="Miller A.N."/>
            <person name="Grigoriev I.V."/>
            <person name="Debuchy R."/>
            <person name="Gladieux P."/>
            <person name="Thoren M.H."/>
            <person name="Johannesson H."/>
        </authorList>
    </citation>
    <scope>NUCLEOTIDE SEQUENCE</scope>
    <source>
        <strain evidence="10">SMH4607-1</strain>
    </source>
</reference>
<keyword evidence="4 8" id="KW-0732">Signal</keyword>
<feature type="chain" id="PRO_5041490523" description="Carboxylic ester hydrolase" evidence="8">
    <location>
        <begin position="22"/>
        <end position="598"/>
    </location>
</feature>